<dbReference type="Proteomes" id="UP000054217">
    <property type="component" value="Unassembled WGS sequence"/>
</dbReference>
<accession>A0A0C3P628</accession>
<protein>
    <submittedName>
        <fullName evidence="1">Uncharacterized protein</fullName>
    </submittedName>
</protein>
<dbReference type="InParanoid" id="A0A0C3P628"/>
<gene>
    <name evidence="1" type="ORF">M404DRAFT_645593</name>
</gene>
<proteinExistence type="predicted"/>
<name>A0A0C3P628_PISTI</name>
<keyword evidence="2" id="KW-1185">Reference proteome</keyword>
<dbReference type="AlphaFoldDB" id="A0A0C3P628"/>
<reference evidence="1 2" key="1">
    <citation type="submission" date="2014-04" db="EMBL/GenBank/DDBJ databases">
        <authorList>
            <consortium name="DOE Joint Genome Institute"/>
            <person name="Kuo A."/>
            <person name="Kohler A."/>
            <person name="Costa M.D."/>
            <person name="Nagy L.G."/>
            <person name="Floudas D."/>
            <person name="Copeland A."/>
            <person name="Barry K.W."/>
            <person name="Cichocki N."/>
            <person name="Veneault-Fourrey C."/>
            <person name="LaButti K."/>
            <person name="Lindquist E.A."/>
            <person name="Lipzen A."/>
            <person name="Lundell T."/>
            <person name="Morin E."/>
            <person name="Murat C."/>
            <person name="Sun H."/>
            <person name="Tunlid A."/>
            <person name="Henrissat B."/>
            <person name="Grigoriev I.V."/>
            <person name="Hibbett D.S."/>
            <person name="Martin F."/>
            <person name="Nordberg H.P."/>
            <person name="Cantor M.N."/>
            <person name="Hua S.X."/>
        </authorList>
    </citation>
    <scope>NUCLEOTIDE SEQUENCE [LARGE SCALE GENOMIC DNA]</scope>
    <source>
        <strain evidence="1 2">Marx 270</strain>
    </source>
</reference>
<dbReference type="EMBL" id="KN831980">
    <property type="protein sequence ID" value="KIO02789.1"/>
    <property type="molecule type" value="Genomic_DNA"/>
</dbReference>
<dbReference type="HOGENOM" id="CLU_2224298_0_0_1"/>
<evidence type="ECO:0000313" key="1">
    <source>
        <dbReference type="EMBL" id="KIO02789.1"/>
    </source>
</evidence>
<sequence length="106" mass="12344">MIRDRHRVVAKGVIAGFRVNLAFKKRFRSVSSCQIGRMLSRKEIEEEKTVGRLRGRRSSSGESHRDRLESVLIGKYFPKARRRAVVGKKKLTCQKQILRLQRSYIS</sequence>
<organism evidence="1 2">
    <name type="scientific">Pisolithus tinctorius Marx 270</name>
    <dbReference type="NCBI Taxonomy" id="870435"/>
    <lineage>
        <taxon>Eukaryota</taxon>
        <taxon>Fungi</taxon>
        <taxon>Dikarya</taxon>
        <taxon>Basidiomycota</taxon>
        <taxon>Agaricomycotina</taxon>
        <taxon>Agaricomycetes</taxon>
        <taxon>Agaricomycetidae</taxon>
        <taxon>Boletales</taxon>
        <taxon>Sclerodermatineae</taxon>
        <taxon>Pisolithaceae</taxon>
        <taxon>Pisolithus</taxon>
    </lineage>
</organism>
<reference evidence="2" key="2">
    <citation type="submission" date="2015-01" db="EMBL/GenBank/DDBJ databases">
        <title>Evolutionary Origins and Diversification of the Mycorrhizal Mutualists.</title>
        <authorList>
            <consortium name="DOE Joint Genome Institute"/>
            <consortium name="Mycorrhizal Genomics Consortium"/>
            <person name="Kohler A."/>
            <person name="Kuo A."/>
            <person name="Nagy L.G."/>
            <person name="Floudas D."/>
            <person name="Copeland A."/>
            <person name="Barry K.W."/>
            <person name="Cichocki N."/>
            <person name="Veneault-Fourrey C."/>
            <person name="LaButti K."/>
            <person name="Lindquist E.A."/>
            <person name="Lipzen A."/>
            <person name="Lundell T."/>
            <person name="Morin E."/>
            <person name="Murat C."/>
            <person name="Riley R."/>
            <person name="Ohm R."/>
            <person name="Sun H."/>
            <person name="Tunlid A."/>
            <person name="Henrissat B."/>
            <person name="Grigoriev I.V."/>
            <person name="Hibbett D.S."/>
            <person name="Martin F."/>
        </authorList>
    </citation>
    <scope>NUCLEOTIDE SEQUENCE [LARGE SCALE GENOMIC DNA]</scope>
    <source>
        <strain evidence="2">Marx 270</strain>
    </source>
</reference>
<evidence type="ECO:0000313" key="2">
    <source>
        <dbReference type="Proteomes" id="UP000054217"/>
    </source>
</evidence>